<reference evidence="2" key="1">
    <citation type="submission" date="2018-05" db="EMBL/GenBank/DDBJ databases">
        <authorList>
            <person name="Lanie J.A."/>
            <person name="Ng W.-L."/>
            <person name="Kazmierczak K.M."/>
            <person name="Andrzejewski T.M."/>
            <person name="Davidsen T.M."/>
            <person name="Wayne K.J."/>
            <person name="Tettelin H."/>
            <person name="Glass J.I."/>
            <person name="Rusch D."/>
            <person name="Podicherti R."/>
            <person name="Tsui H.-C.T."/>
            <person name="Winkler M.E."/>
        </authorList>
    </citation>
    <scope>NUCLEOTIDE SEQUENCE</scope>
</reference>
<proteinExistence type="predicted"/>
<keyword evidence="1" id="KW-0175">Coiled coil</keyword>
<gene>
    <name evidence="2" type="ORF">METZ01_LOCUS216336</name>
</gene>
<evidence type="ECO:0000313" key="2">
    <source>
        <dbReference type="EMBL" id="SVB63482.1"/>
    </source>
</evidence>
<organism evidence="2">
    <name type="scientific">marine metagenome</name>
    <dbReference type="NCBI Taxonomy" id="408172"/>
    <lineage>
        <taxon>unclassified sequences</taxon>
        <taxon>metagenomes</taxon>
        <taxon>ecological metagenomes</taxon>
    </lineage>
</organism>
<dbReference type="AlphaFoldDB" id="A0A382FLJ9"/>
<dbReference type="EMBL" id="UINC01050479">
    <property type="protein sequence ID" value="SVB63482.1"/>
    <property type="molecule type" value="Genomic_DNA"/>
</dbReference>
<feature type="coiled-coil region" evidence="1">
    <location>
        <begin position="97"/>
        <end position="124"/>
    </location>
</feature>
<accession>A0A382FLJ9</accession>
<name>A0A382FLJ9_9ZZZZ</name>
<sequence length="178" mass="18762">MPYPPESRKPSTAAEVEAGARCYANARRRAEVLHRKRTLAVEAERLADCDFHDASNERFTANLEAGDRAMGFTTPVDPPSGVGGVDDYPTGKAHLAYERHLAARKRLDAECDQADRELEEALGVLLTAASGLAEDTDGSEDHSSDAEGLNLLVGSGVAQAVESNDSGDAGVNEVAPAA</sequence>
<protein>
    <submittedName>
        <fullName evidence="2">Uncharacterized protein</fullName>
    </submittedName>
</protein>
<evidence type="ECO:0000256" key="1">
    <source>
        <dbReference type="SAM" id="Coils"/>
    </source>
</evidence>